<evidence type="ECO:0000313" key="3">
    <source>
        <dbReference type="Proteomes" id="UP000236333"/>
    </source>
</evidence>
<feature type="compositionally biased region" description="Polar residues" evidence="1">
    <location>
        <begin position="157"/>
        <end position="173"/>
    </location>
</feature>
<dbReference type="EMBL" id="PGGS01000217">
    <property type="protein sequence ID" value="PNH06740.1"/>
    <property type="molecule type" value="Genomic_DNA"/>
</dbReference>
<proteinExistence type="predicted"/>
<gene>
    <name evidence="2" type="ORF">TSOC_006828</name>
</gene>
<feature type="compositionally biased region" description="Low complexity" evidence="1">
    <location>
        <begin position="32"/>
        <end position="54"/>
    </location>
</feature>
<feature type="region of interest" description="Disordered" evidence="1">
    <location>
        <begin position="22"/>
        <end position="185"/>
    </location>
</feature>
<reference evidence="2 3" key="1">
    <citation type="journal article" date="2017" name="Mol. Biol. Evol.">
        <title>The 4-celled Tetrabaena socialis nuclear genome reveals the essential components for genetic control of cell number at the origin of multicellularity in the volvocine lineage.</title>
        <authorList>
            <person name="Featherston J."/>
            <person name="Arakaki Y."/>
            <person name="Hanschen E.R."/>
            <person name="Ferris P.J."/>
            <person name="Michod R.E."/>
            <person name="Olson B.J.S.C."/>
            <person name="Nozaki H."/>
            <person name="Durand P.M."/>
        </authorList>
    </citation>
    <scope>NUCLEOTIDE SEQUENCE [LARGE SCALE GENOMIC DNA]</scope>
    <source>
        <strain evidence="2 3">NIES-571</strain>
    </source>
</reference>
<evidence type="ECO:0000313" key="2">
    <source>
        <dbReference type="EMBL" id="PNH06740.1"/>
    </source>
</evidence>
<accession>A0A2J8A2J9</accession>
<sequence>MSNAQRRSVDAAGLRRMQDLDKALFSGGTGRGSPSTSWAEDASGPASTSAYSSSPRRGQRASTLTGTLPPITTAWGENGAEGSARLSHGPGPHGAGPGAAGSHQQQQGPRQQGPLGRGRDAVGGGGPGVGSRKPDALVSWPCLVALGIRGPPPPHTQAGTKGTHSTAAASAQDQAPGRLCPDLQH</sequence>
<evidence type="ECO:0000256" key="1">
    <source>
        <dbReference type="SAM" id="MobiDB-lite"/>
    </source>
</evidence>
<protein>
    <submittedName>
        <fullName evidence="2">Uncharacterized protein</fullName>
    </submittedName>
</protein>
<comment type="caution">
    <text evidence="2">The sequence shown here is derived from an EMBL/GenBank/DDBJ whole genome shotgun (WGS) entry which is preliminary data.</text>
</comment>
<feature type="compositionally biased region" description="Low complexity" evidence="1">
    <location>
        <begin position="100"/>
        <end position="114"/>
    </location>
</feature>
<keyword evidence="3" id="KW-1185">Reference proteome</keyword>
<organism evidence="2 3">
    <name type="scientific">Tetrabaena socialis</name>
    <dbReference type="NCBI Taxonomy" id="47790"/>
    <lineage>
        <taxon>Eukaryota</taxon>
        <taxon>Viridiplantae</taxon>
        <taxon>Chlorophyta</taxon>
        <taxon>core chlorophytes</taxon>
        <taxon>Chlorophyceae</taxon>
        <taxon>CS clade</taxon>
        <taxon>Chlamydomonadales</taxon>
        <taxon>Tetrabaenaceae</taxon>
        <taxon>Tetrabaena</taxon>
    </lineage>
</organism>
<name>A0A2J8A2J9_9CHLO</name>
<dbReference type="Proteomes" id="UP000236333">
    <property type="component" value="Unassembled WGS sequence"/>
</dbReference>
<dbReference type="AlphaFoldDB" id="A0A2J8A2J9"/>